<feature type="domain" description="O-antigen ligase-related" evidence="7">
    <location>
        <begin position="230"/>
        <end position="370"/>
    </location>
</feature>
<name>A0A1A8Z1H8_9ACTN</name>
<feature type="transmembrane region" description="Helical" evidence="6">
    <location>
        <begin position="165"/>
        <end position="186"/>
    </location>
</feature>
<feature type="transmembrane region" description="Helical" evidence="6">
    <location>
        <begin position="198"/>
        <end position="215"/>
    </location>
</feature>
<accession>A0A1A8Z1H8</accession>
<keyword evidence="2 6" id="KW-0812">Transmembrane</keyword>
<dbReference type="PANTHER" id="PTHR37422:SF13">
    <property type="entry name" value="LIPOPOLYSACCHARIDE BIOSYNTHESIS PROTEIN PA4999-RELATED"/>
    <property type="match status" value="1"/>
</dbReference>
<organism evidence="8 9">
    <name type="scientific">Micromonospora auratinigra</name>
    <dbReference type="NCBI Taxonomy" id="261654"/>
    <lineage>
        <taxon>Bacteria</taxon>
        <taxon>Bacillati</taxon>
        <taxon>Actinomycetota</taxon>
        <taxon>Actinomycetes</taxon>
        <taxon>Micromonosporales</taxon>
        <taxon>Micromonosporaceae</taxon>
        <taxon>Micromonospora</taxon>
    </lineage>
</organism>
<feature type="transmembrane region" description="Helical" evidence="6">
    <location>
        <begin position="247"/>
        <end position="265"/>
    </location>
</feature>
<evidence type="ECO:0000256" key="6">
    <source>
        <dbReference type="SAM" id="Phobius"/>
    </source>
</evidence>
<feature type="transmembrane region" description="Helical" evidence="6">
    <location>
        <begin position="363"/>
        <end position="381"/>
    </location>
</feature>
<dbReference type="InterPro" id="IPR051533">
    <property type="entry name" value="WaaL-like"/>
</dbReference>
<proteinExistence type="predicted"/>
<dbReference type="STRING" id="261654.GA0070611_0305"/>
<dbReference type="PANTHER" id="PTHR37422">
    <property type="entry name" value="TEICHURONIC ACID BIOSYNTHESIS PROTEIN TUAE"/>
    <property type="match status" value="1"/>
</dbReference>
<evidence type="ECO:0000256" key="4">
    <source>
        <dbReference type="ARBA" id="ARBA00023136"/>
    </source>
</evidence>
<evidence type="ECO:0000256" key="5">
    <source>
        <dbReference type="SAM" id="MobiDB-lite"/>
    </source>
</evidence>
<dbReference type="PATRIC" id="fig|261654.4.peg.308"/>
<feature type="transmembrane region" description="Helical" evidence="6">
    <location>
        <begin position="134"/>
        <end position="158"/>
    </location>
</feature>
<evidence type="ECO:0000256" key="3">
    <source>
        <dbReference type="ARBA" id="ARBA00022989"/>
    </source>
</evidence>
<feature type="transmembrane region" description="Helical" evidence="6">
    <location>
        <begin position="388"/>
        <end position="408"/>
    </location>
</feature>
<feature type="region of interest" description="Disordered" evidence="5">
    <location>
        <begin position="436"/>
        <end position="497"/>
    </location>
</feature>
<dbReference type="Pfam" id="PF04932">
    <property type="entry name" value="Wzy_C"/>
    <property type="match status" value="1"/>
</dbReference>
<feature type="transmembrane region" description="Helical" evidence="6">
    <location>
        <begin position="104"/>
        <end position="122"/>
    </location>
</feature>
<evidence type="ECO:0000256" key="2">
    <source>
        <dbReference type="ARBA" id="ARBA00022692"/>
    </source>
</evidence>
<dbReference type="GO" id="GO:0016874">
    <property type="term" value="F:ligase activity"/>
    <property type="evidence" value="ECO:0007669"/>
    <property type="project" value="UniProtKB-KW"/>
</dbReference>
<keyword evidence="4 6" id="KW-0472">Membrane</keyword>
<gene>
    <name evidence="8" type="ORF">GA0070611_0305</name>
</gene>
<dbReference type="RefSeq" id="WP_157740158.1">
    <property type="nucleotide sequence ID" value="NZ_LT594323.1"/>
</dbReference>
<feature type="transmembrane region" description="Helical" evidence="6">
    <location>
        <begin position="40"/>
        <end position="64"/>
    </location>
</feature>
<evidence type="ECO:0000256" key="1">
    <source>
        <dbReference type="ARBA" id="ARBA00004141"/>
    </source>
</evidence>
<dbReference type="AlphaFoldDB" id="A0A1A8Z1H8"/>
<feature type="transmembrane region" description="Helical" evidence="6">
    <location>
        <begin position="6"/>
        <end position="28"/>
    </location>
</feature>
<keyword evidence="3 6" id="KW-1133">Transmembrane helix</keyword>
<dbReference type="InterPro" id="IPR007016">
    <property type="entry name" value="O-antigen_ligase-rel_domated"/>
</dbReference>
<keyword evidence="8" id="KW-0436">Ligase</keyword>
<reference evidence="9" key="1">
    <citation type="submission" date="2016-06" db="EMBL/GenBank/DDBJ databases">
        <authorList>
            <person name="Varghese N."/>
            <person name="Submissions Spin"/>
        </authorList>
    </citation>
    <scope>NUCLEOTIDE SEQUENCE [LARGE SCALE GENOMIC DNA]</scope>
    <source>
        <strain evidence="9">DSM 44815</strain>
    </source>
</reference>
<keyword evidence="9" id="KW-1185">Reference proteome</keyword>
<comment type="subcellular location">
    <subcellularLocation>
        <location evidence="1">Membrane</location>
        <topology evidence="1">Multi-pass membrane protein</topology>
    </subcellularLocation>
</comment>
<feature type="transmembrane region" description="Helical" evidence="6">
    <location>
        <begin position="272"/>
        <end position="290"/>
    </location>
</feature>
<evidence type="ECO:0000259" key="7">
    <source>
        <dbReference type="Pfam" id="PF04932"/>
    </source>
</evidence>
<dbReference type="Proteomes" id="UP000199385">
    <property type="component" value="Chromosome I"/>
</dbReference>
<dbReference type="GO" id="GO:0016020">
    <property type="term" value="C:membrane"/>
    <property type="evidence" value="ECO:0007669"/>
    <property type="project" value="UniProtKB-SubCell"/>
</dbReference>
<evidence type="ECO:0000313" key="9">
    <source>
        <dbReference type="Proteomes" id="UP000199385"/>
    </source>
</evidence>
<dbReference type="OrthoDB" id="2116259at201174"/>
<feature type="compositionally biased region" description="Pro residues" evidence="5">
    <location>
        <begin position="470"/>
        <end position="483"/>
    </location>
</feature>
<evidence type="ECO:0000313" key="8">
    <source>
        <dbReference type="EMBL" id="SBT37745.1"/>
    </source>
</evidence>
<feature type="transmembrane region" description="Helical" evidence="6">
    <location>
        <begin position="70"/>
        <end position="92"/>
    </location>
</feature>
<feature type="transmembrane region" description="Helical" evidence="6">
    <location>
        <begin position="222"/>
        <end position="241"/>
    </location>
</feature>
<dbReference type="EMBL" id="LT594323">
    <property type="protein sequence ID" value="SBT37745.1"/>
    <property type="molecule type" value="Genomic_DNA"/>
</dbReference>
<sequence>MRSRRGTALWALLSVAAVLAVPAAVVLVPGIPVVRLLVEIVLAVGALCLVVARPSAALAIGVAAPVLQTAVPSTLLTLGALALLFVVIGVRWRGATATARRRASFLLATGVVTVLLGLLVTGPADDVVGTDPSLGLGVGGIPLAIIYATVLGAAATIVGPNGRTVACWLAVLGVVAAIAALETPALGTDRNTVVLGENANGIGMFTAVGLIAGLVTARRARAVVRVAGWAAAVVCALGVIASGSRGALLAVVAGGAALIFHRAIVARPAKAVPAMLVVLTLLAVTAGPLADRFLGFVGREQTGAQLNVVGREDAARYAIEQGLAHPLTGVGLGRLAQVSAVDPAAAYALRAHNVFAGAFAESGLLVVLALLGICVLALLAARRFAPATMLPLVTAVVISSVSVEWWGFGRTGPCALLVLGAALGLRMREPDGVRAAAAAGRSIPPQQVPGRGDAPASRVPLPHGVDVPHPSRPPADPGGPLPPRSRSSTSAPEGFPW</sequence>
<protein>
    <submittedName>
        <fullName evidence="8">O-antigen ligase</fullName>
    </submittedName>
</protein>